<dbReference type="RefSeq" id="WP_377101294.1">
    <property type="nucleotide sequence ID" value="NZ_JBHTHU010000019.1"/>
</dbReference>
<keyword evidence="3" id="KW-1185">Reference proteome</keyword>
<dbReference type="Proteomes" id="UP001596958">
    <property type="component" value="Unassembled WGS sequence"/>
</dbReference>
<evidence type="ECO:0000256" key="1">
    <source>
        <dbReference type="SAM" id="SignalP"/>
    </source>
</evidence>
<keyword evidence="1" id="KW-0732">Signal</keyword>
<name>A0ABW2YYX4_9SPHI</name>
<comment type="caution">
    <text evidence="2">The sequence shown here is derived from an EMBL/GenBank/DDBJ whole genome shotgun (WGS) entry which is preliminary data.</text>
</comment>
<feature type="signal peptide" evidence="1">
    <location>
        <begin position="1"/>
        <end position="22"/>
    </location>
</feature>
<gene>
    <name evidence="2" type="ORF">ACFQZS_14115</name>
</gene>
<accession>A0ABW2YYX4</accession>
<reference evidence="3" key="1">
    <citation type="journal article" date="2019" name="Int. J. Syst. Evol. Microbiol.">
        <title>The Global Catalogue of Microorganisms (GCM) 10K type strain sequencing project: providing services to taxonomists for standard genome sequencing and annotation.</title>
        <authorList>
            <consortium name="The Broad Institute Genomics Platform"/>
            <consortium name="The Broad Institute Genome Sequencing Center for Infectious Disease"/>
            <person name="Wu L."/>
            <person name="Ma J."/>
        </authorList>
    </citation>
    <scope>NUCLEOTIDE SEQUENCE [LARGE SCALE GENOMIC DNA]</scope>
    <source>
        <strain evidence="3">CCUG 63418</strain>
    </source>
</reference>
<proteinExistence type="predicted"/>
<evidence type="ECO:0008006" key="4">
    <source>
        <dbReference type="Google" id="ProtNLM"/>
    </source>
</evidence>
<organism evidence="2 3">
    <name type="scientific">Mucilaginibacter calamicampi</name>
    <dbReference type="NCBI Taxonomy" id="1302352"/>
    <lineage>
        <taxon>Bacteria</taxon>
        <taxon>Pseudomonadati</taxon>
        <taxon>Bacteroidota</taxon>
        <taxon>Sphingobacteriia</taxon>
        <taxon>Sphingobacteriales</taxon>
        <taxon>Sphingobacteriaceae</taxon>
        <taxon>Mucilaginibacter</taxon>
    </lineage>
</organism>
<evidence type="ECO:0000313" key="2">
    <source>
        <dbReference type="EMBL" id="MFD0751281.1"/>
    </source>
</evidence>
<evidence type="ECO:0000313" key="3">
    <source>
        <dbReference type="Proteomes" id="UP001596958"/>
    </source>
</evidence>
<dbReference type="EMBL" id="JBHTHU010000019">
    <property type="protein sequence ID" value="MFD0751281.1"/>
    <property type="molecule type" value="Genomic_DNA"/>
</dbReference>
<protein>
    <recommendedName>
        <fullName evidence="4">Metal binding domain of Ada</fullName>
    </recommendedName>
</protein>
<feature type="chain" id="PRO_5046793323" description="Metal binding domain of Ada" evidence="1">
    <location>
        <begin position="23"/>
        <end position="82"/>
    </location>
</feature>
<sequence length="82" mass="9296">MRKYLLMLVAVLTVAISQPSFAQTKSKKTTKKQVQKEVTVYITRTGAKYHSEYCSYLRRSSIPIGKRDAMSQGFDACSRCNP</sequence>